<reference evidence="6" key="1">
    <citation type="submission" date="2018-06" db="EMBL/GenBank/DDBJ databases">
        <authorList>
            <person name="Zhirakovskaya E."/>
        </authorList>
    </citation>
    <scope>NUCLEOTIDE SEQUENCE</scope>
</reference>
<dbReference type="EC" id="2.3.1.-" evidence="6"/>
<proteinExistence type="inferred from homology"/>
<dbReference type="NCBIfam" id="TIGR01575">
    <property type="entry name" value="rimI"/>
    <property type="match status" value="1"/>
</dbReference>
<dbReference type="Pfam" id="PF00583">
    <property type="entry name" value="Acetyltransf_1"/>
    <property type="match status" value="1"/>
</dbReference>
<evidence type="ECO:0000256" key="2">
    <source>
        <dbReference type="ARBA" id="ARBA00022490"/>
    </source>
</evidence>
<dbReference type="InterPro" id="IPR050680">
    <property type="entry name" value="YpeA/RimI_acetyltransf"/>
</dbReference>
<feature type="domain" description="N-acetyltransferase" evidence="5">
    <location>
        <begin position="6"/>
        <end position="152"/>
    </location>
</feature>
<sequence length="152" mass="17369">MKPQHDGLLPMREGDLDEVMAIETAVYPFPWTEGIFADCIKVGYSCWVYREESDIRGYCVMALGPGEAHILTLCVHPDFQRRGLARRIMTFMLKLAQKWQAETMHLEVRPSNHAAIELYASLGFTEVGRRPNYYPAENDSREDALIMTLSLS</sequence>
<dbReference type="CDD" id="cd04301">
    <property type="entry name" value="NAT_SF"/>
    <property type="match status" value="1"/>
</dbReference>
<evidence type="ECO:0000313" key="6">
    <source>
        <dbReference type="EMBL" id="VAX13550.1"/>
    </source>
</evidence>
<dbReference type="EMBL" id="UOFZ01000122">
    <property type="protein sequence ID" value="VAX13550.1"/>
    <property type="molecule type" value="Genomic_DNA"/>
</dbReference>
<keyword evidence="4 6" id="KW-0012">Acyltransferase</keyword>
<dbReference type="InterPro" id="IPR000182">
    <property type="entry name" value="GNAT_dom"/>
</dbReference>
<evidence type="ECO:0000256" key="3">
    <source>
        <dbReference type="ARBA" id="ARBA00022679"/>
    </source>
</evidence>
<dbReference type="InterPro" id="IPR016181">
    <property type="entry name" value="Acyl_CoA_acyltransferase"/>
</dbReference>
<dbReference type="PANTHER" id="PTHR43420">
    <property type="entry name" value="ACETYLTRANSFERASE"/>
    <property type="match status" value="1"/>
</dbReference>
<dbReference type="InterPro" id="IPR006464">
    <property type="entry name" value="AcTrfase_RimI/Ard1"/>
</dbReference>
<dbReference type="Gene3D" id="3.40.630.30">
    <property type="match status" value="1"/>
</dbReference>
<dbReference type="PROSITE" id="PS51186">
    <property type="entry name" value="GNAT"/>
    <property type="match status" value="1"/>
</dbReference>
<dbReference type="HAMAP" id="MF_02210">
    <property type="entry name" value="RimI"/>
    <property type="match status" value="1"/>
</dbReference>
<accession>A0A3B1BSA7</accession>
<keyword evidence="2" id="KW-0963">Cytoplasm</keyword>
<comment type="similarity">
    <text evidence="1">Belongs to the acetyltransferase family. RimI subfamily.</text>
</comment>
<gene>
    <name evidence="6" type="ORF">MNBD_GAMMA24-1062</name>
</gene>
<protein>
    <submittedName>
        <fullName evidence="6">Ribosomal-protein-S18p-alanine acetyltransferase</fullName>
        <ecNumber evidence="6">2.3.1.-</ecNumber>
    </submittedName>
</protein>
<dbReference type="InterPro" id="IPR043690">
    <property type="entry name" value="RimI"/>
</dbReference>
<organism evidence="6">
    <name type="scientific">hydrothermal vent metagenome</name>
    <dbReference type="NCBI Taxonomy" id="652676"/>
    <lineage>
        <taxon>unclassified sequences</taxon>
        <taxon>metagenomes</taxon>
        <taxon>ecological metagenomes</taxon>
    </lineage>
</organism>
<dbReference type="GO" id="GO:0008080">
    <property type="term" value="F:N-acetyltransferase activity"/>
    <property type="evidence" value="ECO:0007669"/>
    <property type="project" value="InterPro"/>
</dbReference>
<dbReference type="AlphaFoldDB" id="A0A3B1BSA7"/>
<evidence type="ECO:0000259" key="5">
    <source>
        <dbReference type="PROSITE" id="PS51186"/>
    </source>
</evidence>
<dbReference type="SUPFAM" id="SSF55729">
    <property type="entry name" value="Acyl-CoA N-acyltransferases (Nat)"/>
    <property type="match status" value="1"/>
</dbReference>
<evidence type="ECO:0000256" key="4">
    <source>
        <dbReference type="ARBA" id="ARBA00023315"/>
    </source>
</evidence>
<evidence type="ECO:0000256" key="1">
    <source>
        <dbReference type="ARBA" id="ARBA00005395"/>
    </source>
</evidence>
<name>A0A3B1BSA7_9ZZZZ</name>
<keyword evidence="3 6" id="KW-0808">Transferase</keyword>